<evidence type="ECO:0000313" key="3">
    <source>
        <dbReference type="Proteomes" id="UP000070598"/>
    </source>
</evidence>
<comment type="caution">
    <text evidence="1">The sequence shown here is derived from an EMBL/GenBank/DDBJ whole genome shotgun (WGS) entry which is preliminary data.</text>
</comment>
<dbReference type="Pfam" id="PF11452">
    <property type="entry name" value="DUF3000"/>
    <property type="match status" value="1"/>
</dbReference>
<accession>A0A132MR99</accession>
<protein>
    <submittedName>
        <fullName evidence="1">Enoyl-CoA hydratase</fullName>
    </submittedName>
</protein>
<dbReference type="EMBL" id="JYIK01000654">
    <property type="protein sequence ID" value="KWX10014.1"/>
    <property type="molecule type" value="Genomic_DNA"/>
</dbReference>
<evidence type="ECO:0000313" key="4">
    <source>
        <dbReference type="Proteomes" id="UP000070659"/>
    </source>
</evidence>
<gene>
    <name evidence="1" type="ORF">TH66_16320</name>
    <name evidence="2" type="ORF">TR74_06170</name>
</gene>
<reference evidence="3" key="1">
    <citation type="submission" date="2015-02" db="EMBL/GenBank/DDBJ databases">
        <title>Physiological reanalysis, assessment of diazotrophy, and genome sequences of multiple isolates of Streptomyces thermoautotrophicus.</title>
        <authorList>
            <person name="MacKellar D.C."/>
            <person name="Lieber L."/>
            <person name="Norman J."/>
            <person name="Bolger A."/>
            <person name="Tobin C."/>
            <person name="Murray J.W."/>
            <person name="Friesen M."/>
            <person name="Prell J."/>
        </authorList>
    </citation>
    <scope>NUCLEOTIDE SEQUENCE [LARGE SCALE GENOMIC DNA]</scope>
    <source>
        <strain evidence="3">UBT1</strain>
    </source>
</reference>
<name>A0A132MR99_9ACTN</name>
<evidence type="ECO:0000313" key="2">
    <source>
        <dbReference type="EMBL" id="KWX10014.1"/>
    </source>
</evidence>
<dbReference type="Proteomes" id="UP000070659">
    <property type="component" value="Unassembled WGS sequence"/>
</dbReference>
<proteinExistence type="predicted"/>
<organism evidence="1 4">
    <name type="scientific">Carbonactinospora thermoautotrophica</name>
    <dbReference type="NCBI Taxonomy" id="1469144"/>
    <lineage>
        <taxon>Bacteria</taxon>
        <taxon>Bacillati</taxon>
        <taxon>Actinomycetota</taxon>
        <taxon>Actinomycetes</taxon>
        <taxon>Kitasatosporales</taxon>
        <taxon>Carbonactinosporaceae</taxon>
        <taxon>Carbonactinospora</taxon>
    </lineage>
</organism>
<dbReference type="PATRIC" id="fig|1469144.8.peg.2298"/>
<dbReference type="EMBL" id="JYIJ01000018">
    <property type="protein sequence ID" value="KWX00373.1"/>
    <property type="molecule type" value="Genomic_DNA"/>
</dbReference>
<dbReference type="Proteomes" id="UP000070598">
    <property type="component" value="Unassembled WGS sequence"/>
</dbReference>
<dbReference type="AlphaFoldDB" id="A0A132MR99"/>
<dbReference type="RefSeq" id="WP_067070912.1">
    <property type="nucleotide sequence ID" value="NZ_JYIJ01000018.1"/>
</dbReference>
<dbReference type="InterPro" id="IPR021555">
    <property type="entry name" value="DUF3000"/>
</dbReference>
<reference evidence="1 4" key="2">
    <citation type="submission" date="2015-02" db="EMBL/GenBank/DDBJ databases">
        <title>Physiological reanalysis, assessment of diazotrophy, and genome sequences of multiple isolates of Streptomyces thermoautotrophicus.</title>
        <authorList>
            <person name="MacKellar D.C."/>
            <person name="Lieber L."/>
            <person name="Norman J."/>
            <person name="Bolger A."/>
            <person name="Tobin C."/>
            <person name="Murray J.W."/>
            <person name="Prell J."/>
        </authorList>
    </citation>
    <scope>NUCLEOTIDE SEQUENCE [LARGE SCALE GENOMIC DNA]</scope>
    <source>
        <strain evidence="1 4">UBT1</strain>
    </source>
</reference>
<evidence type="ECO:0000313" key="1">
    <source>
        <dbReference type="EMBL" id="KWX00373.1"/>
    </source>
</evidence>
<sequence>MAPSREAGLPPDFQRALDSLRAAHVRPETVLAEVPAPQRLAPYSAAFTADVVVSGTELASGRFVVLYDPAGHDAWDGEFRVVTLARAELEPDIAADPMLAGVGWSWLMEALASHEAPYAAPSGTVTRVHSESFGALADRPMVTEIELRASWTPLDPDLGRHLAAWCDLLCMCAGVPPTPPGVVPIPGHRRGR</sequence>